<feature type="compositionally biased region" description="Polar residues" evidence="1">
    <location>
        <begin position="154"/>
        <end position="176"/>
    </location>
</feature>
<dbReference type="InterPro" id="IPR036269">
    <property type="entry name" value="Rho_N_sf"/>
</dbReference>
<dbReference type="SUPFAM" id="SSF68912">
    <property type="entry name" value="Rho N-terminal domain-like"/>
    <property type="match status" value="1"/>
</dbReference>
<dbReference type="InterPro" id="IPR011112">
    <property type="entry name" value="Rho-like_N"/>
</dbReference>
<protein>
    <recommendedName>
        <fullName evidence="2">Rho termination factor-like N-terminal domain-containing protein</fullName>
    </recommendedName>
</protein>
<accession>A0A1Y1IFG2</accession>
<organism evidence="3 4">
    <name type="scientific">Klebsormidium nitens</name>
    <name type="common">Green alga</name>
    <name type="synonym">Ulothrix nitens</name>
    <dbReference type="NCBI Taxonomy" id="105231"/>
    <lineage>
        <taxon>Eukaryota</taxon>
        <taxon>Viridiplantae</taxon>
        <taxon>Streptophyta</taxon>
        <taxon>Klebsormidiophyceae</taxon>
        <taxon>Klebsormidiales</taxon>
        <taxon>Klebsormidiaceae</taxon>
        <taxon>Klebsormidium</taxon>
    </lineage>
</organism>
<dbReference type="Pfam" id="PF07498">
    <property type="entry name" value="Rho_N"/>
    <property type="match status" value="1"/>
</dbReference>
<sequence>MMARGAATVGSLNLSRNVTTRAPSAVPETGLPLRLCSVPYPGRGGCFHRDGRMLSKAQGPPLVRKRAALLTAAQDRDDIDIVKIKRLSDGSQLFTFGPYAPEPAPSPTLTQGEQSRPQSSSFAKRSSVPKRPSRAKTAESKPVEEPAPEPSQPRRPSSTFVRRSPIPHSSNRTPASETPVAVSPTVTAAQGAKSKPSAGAPLTGVRERTEAPVPTQDRLRPKSQFLRRSPVAGGRKLRAAVPSSGQKASSDDEPKALSRLPSAFSKKSTILRKPPRKLETEKAEPAVDTGSRSSRPPSSFQKASLVAGRPARKVPESFLSEKELAKGDGAARPKRAATAFKKASPVAGRPARKTPDPASSKKDVTRDVTGDERAAKPKRAATTFKRASPITAKGRGARKPGPRVIQDLTGIVTNGVAKAAVAVERTVEKLVGDVVGSGTGASDLEDEGEWASGESDLHNMKLGELRQLAKERKIKGMWTLKKEELIEALEVSFSEDV</sequence>
<reference evidence="3 4" key="1">
    <citation type="journal article" date="2014" name="Nat. Commun.">
        <title>Klebsormidium flaccidum genome reveals primary factors for plant terrestrial adaptation.</title>
        <authorList>
            <person name="Hori K."/>
            <person name="Maruyama F."/>
            <person name="Fujisawa T."/>
            <person name="Togashi T."/>
            <person name="Yamamoto N."/>
            <person name="Seo M."/>
            <person name="Sato S."/>
            <person name="Yamada T."/>
            <person name="Mori H."/>
            <person name="Tajima N."/>
            <person name="Moriyama T."/>
            <person name="Ikeuchi M."/>
            <person name="Watanabe M."/>
            <person name="Wada H."/>
            <person name="Kobayashi K."/>
            <person name="Saito M."/>
            <person name="Masuda T."/>
            <person name="Sasaki-Sekimoto Y."/>
            <person name="Mashiguchi K."/>
            <person name="Awai K."/>
            <person name="Shimojima M."/>
            <person name="Masuda S."/>
            <person name="Iwai M."/>
            <person name="Nobusawa T."/>
            <person name="Narise T."/>
            <person name="Kondo S."/>
            <person name="Saito H."/>
            <person name="Sato R."/>
            <person name="Murakawa M."/>
            <person name="Ihara Y."/>
            <person name="Oshima-Yamada Y."/>
            <person name="Ohtaka K."/>
            <person name="Satoh M."/>
            <person name="Sonobe K."/>
            <person name="Ishii M."/>
            <person name="Ohtani R."/>
            <person name="Kanamori-Sato M."/>
            <person name="Honoki R."/>
            <person name="Miyazaki D."/>
            <person name="Mochizuki H."/>
            <person name="Umetsu J."/>
            <person name="Higashi K."/>
            <person name="Shibata D."/>
            <person name="Kamiya Y."/>
            <person name="Sato N."/>
            <person name="Nakamura Y."/>
            <person name="Tabata S."/>
            <person name="Ida S."/>
            <person name="Kurokawa K."/>
            <person name="Ohta H."/>
        </authorList>
    </citation>
    <scope>NUCLEOTIDE SEQUENCE [LARGE SCALE GENOMIC DNA]</scope>
    <source>
        <strain evidence="3 4">NIES-2285</strain>
    </source>
</reference>
<name>A0A1Y1IFG2_KLENI</name>
<dbReference type="GO" id="GO:0006353">
    <property type="term" value="P:DNA-templated transcription termination"/>
    <property type="evidence" value="ECO:0007669"/>
    <property type="project" value="InterPro"/>
</dbReference>
<feature type="compositionally biased region" description="Basic and acidic residues" evidence="1">
    <location>
        <begin position="353"/>
        <end position="375"/>
    </location>
</feature>
<evidence type="ECO:0000313" key="4">
    <source>
        <dbReference type="Proteomes" id="UP000054558"/>
    </source>
</evidence>
<proteinExistence type="predicted"/>
<gene>
    <name evidence="3" type="ORF">KFL_005420010</name>
</gene>
<dbReference type="AlphaFoldDB" id="A0A1Y1IFG2"/>
<dbReference type="PANTHER" id="PTHR34449:SF2">
    <property type="entry name" value="RHO TERMINATION FACTOR"/>
    <property type="match status" value="1"/>
</dbReference>
<keyword evidence="4" id="KW-1185">Reference proteome</keyword>
<dbReference type="OMA" id="DYRTSAM"/>
<feature type="region of interest" description="Disordered" evidence="1">
    <location>
        <begin position="95"/>
        <end position="403"/>
    </location>
</feature>
<feature type="domain" description="Rho termination factor-like N-terminal" evidence="2">
    <location>
        <begin position="456"/>
        <end position="496"/>
    </location>
</feature>
<feature type="compositionally biased region" description="Basic and acidic residues" evidence="1">
    <location>
        <begin position="276"/>
        <end position="285"/>
    </location>
</feature>
<dbReference type="Proteomes" id="UP000054558">
    <property type="component" value="Unassembled WGS sequence"/>
</dbReference>
<dbReference type="PANTHER" id="PTHR34449">
    <property type="entry name" value="RHO TERMINATION FACTOR"/>
    <property type="match status" value="1"/>
</dbReference>
<evidence type="ECO:0000256" key="1">
    <source>
        <dbReference type="SAM" id="MobiDB-lite"/>
    </source>
</evidence>
<evidence type="ECO:0000313" key="3">
    <source>
        <dbReference type="EMBL" id="GAQ89610.1"/>
    </source>
</evidence>
<dbReference type="SMART" id="SM00959">
    <property type="entry name" value="Rho_N"/>
    <property type="match status" value="1"/>
</dbReference>
<feature type="compositionally biased region" description="Basic and acidic residues" evidence="1">
    <location>
        <begin position="313"/>
        <end position="331"/>
    </location>
</feature>
<dbReference type="EMBL" id="DF237491">
    <property type="protein sequence ID" value="GAQ89610.1"/>
    <property type="molecule type" value="Genomic_DNA"/>
</dbReference>
<feature type="compositionally biased region" description="Polar residues" evidence="1">
    <location>
        <begin position="290"/>
        <end position="302"/>
    </location>
</feature>
<feature type="compositionally biased region" description="Polar residues" evidence="1">
    <location>
        <begin position="107"/>
        <end position="124"/>
    </location>
</feature>
<evidence type="ECO:0000259" key="2">
    <source>
        <dbReference type="SMART" id="SM00959"/>
    </source>
</evidence>